<dbReference type="EMBL" id="CAFAAV010000112">
    <property type="protein sequence ID" value="CAB4823337.1"/>
    <property type="molecule type" value="Genomic_DNA"/>
</dbReference>
<protein>
    <submittedName>
        <fullName evidence="2">Unannotated protein</fullName>
    </submittedName>
</protein>
<feature type="domain" description="Sporulation stage II protein D amidase enhancer LytB N-terminal" evidence="1">
    <location>
        <begin position="205"/>
        <end position="304"/>
    </location>
</feature>
<gene>
    <name evidence="3" type="ORF">UFOPK3099_01521</name>
    <name evidence="4" type="ORF">UFOPK3651_01731</name>
    <name evidence="5" type="ORF">UFOPK3931_01147</name>
    <name evidence="2" type="ORF">UFOPK4189_01936</name>
</gene>
<dbReference type="EMBL" id="CAESGF010000011">
    <property type="protein sequence ID" value="CAB4364170.1"/>
    <property type="molecule type" value="Genomic_DNA"/>
</dbReference>
<dbReference type="EMBL" id="CAFBMT010000008">
    <property type="protein sequence ID" value="CAB4934923.1"/>
    <property type="molecule type" value="Genomic_DNA"/>
</dbReference>
<evidence type="ECO:0000313" key="3">
    <source>
        <dbReference type="EMBL" id="CAB4823337.1"/>
    </source>
</evidence>
<evidence type="ECO:0000259" key="1">
    <source>
        <dbReference type="Pfam" id="PF08486"/>
    </source>
</evidence>
<sequence length="810" mass="82033">MIGLVAAVSAAVIAAPNSPATPSPIPTAADATITIDGHGYGHGIGLSQWGAYGYAVDHGWTAPQILDRYYGGTVAGAVPVDSLLTVRLQGVDDQQTAVVSATGGLVIVGYAGGPWKSVVAREMSQGVYGVWVRSDIESCPVDGAALGAGWTQLPLTSPSSVTISTSVDSNVTTKYSDLASVCYSGGATKAYRGAIRAVNGPIGENRTVNEVAVEQYLRSVIAKEMSPSWAAAGGGKGSQALQAQAVAARSYGLAEGRTAYAKTCDSTSCQAYMGAASRTAVGGAFTQVEYPSTDAAVAATAGVVRRVGSTSGPVAYTQFSASSGGWTAAGSSQLGPFPAVQDDGDDVTLNPNHNWSVAISASSIAAKYPSIGSLSSISITGRNGQGDWGGRVTQLKLLGTVGSVTITGDSFKSAMGLKSNWFNVRGTVNADPCVGRNEPPIGGNLPAAAGAQFNPITPVRLIDTRDGTGTNPVRLLSGCTLVVQTGLAGVATAASVNVTAINPTVAGYLTVYPCGVTRPTASVVQTVPNRVIAGSTVVRLAADGTFCVFSNGDLDVVVDMFGSYSTTSGVRFEPINPVRLYDSRTTKAPPAAGTVIRVPVVRAGRAPSGATAAALTVHAIGATGNGFLTVYPCNAARPLVSSLNTAVGTSITNHVEVALNGAGEVCVYLHTSMHVVLDLSGWFGAAATTKYFAITPVRVLDSRPDANIGLAGAFGAGANRALPLAGVGGLPAAGTMRAVLAEVTAVGPSSAGYLTVHACLTPVPSLSMVRYIAGFNAATTVIGPDDVSGRWCVLSSTTLHVVIDVSGYFA</sequence>
<name>A0A6J6A7X6_9ZZZZ</name>
<evidence type="ECO:0000313" key="4">
    <source>
        <dbReference type="EMBL" id="CAB4934923.1"/>
    </source>
</evidence>
<accession>A0A6J6A7X6</accession>
<dbReference type="EMBL" id="CAFBOL010000023">
    <property type="protein sequence ID" value="CAB4986075.1"/>
    <property type="molecule type" value="Genomic_DNA"/>
</dbReference>
<proteinExistence type="predicted"/>
<dbReference type="AlphaFoldDB" id="A0A6J6A7X6"/>
<organism evidence="2">
    <name type="scientific">freshwater metagenome</name>
    <dbReference type="NCBI Taxonomy" id="449393"/>
    <lineage>
        <taxon>unclassified sequences</taxon>
        <taxon>metagenomes</taxon>
        <taxon>ecological metagenomes</taxon>
    </lineage>
</organism>
<dbReference type="InterPro" id="IPR013693">
    <property type="entry name" value="SpoIID/LytB_N"/>
</dbReference>
<reference evidence="2" key="1">
    <citation type="submission" date="2020-05" db="EMBL/GenBank/DDBJ databases">
        <authorList>
            <person name="Chiriac C."/>
            <person name="Salcher M."/>
            <person name="Ghai R."/>
            <person name="Kavagutti S V."/>
        </authorList>
    </citation>
    <scope>NUCLEOTIDE SEQUENCE</scope>
</reference>
<dbReference type="Pfam" id="PF08486">
    <property type="entry name" value="SpoIID"/>
    <property type="match status" value="1"/>
</dbReference>
<evidence type="ECO:0000313" key="5">
    <source>
        <dbReference type="EMBL" id="CAB4986075.1"/>
    </source>
</evidence>
<evidence type="ECO:0000313" key="2">
    <source>
        <dbReference type="EMBL" id="CAB4364170.1"/>
    </source>
</evidence>